<dbReference type="InterPro" id="IPR013947">
    <property type="entry name" value="Mediator_Med14"/>
</dbReference>
<dbReference type="GO" id="GO:0006357">
    <property type="term" value="P:regulation of transcription by RNA polymerase II"/>
    <property type="evidence" value="ECO:0007669"/>
    <property type="project" value="InterPro"/>
</dbReference>
<protein>
    <recommendedName>
        <fullName evidence="3 9">Mediator of RNA polymerase II transcription subunit 14</fullName>
    </recommendedName>
    <alternativeName>
        <fullName evidence="8 9">Mediator complex subunit 14</fullName>
    </alternativeName>
</protein>
<evidence type="ECO:0000256" key="8">
    <source>
        <dbReference type="ARBA" id="ARBA00032007"/>
    </source>
</evidence>
<keyword evidence="5 9" id="KW-0010">Activator</keyword>
<accession>A0A4P9XSB4</accession>
<evidence type="ECO:0000313" key="13">
    <source>
        <dbReference type="Proteomes" id="UP000271241"/>
    </source>
</evidence>
<comment type="similarity">
    <text evidence="2 9">Belongs to the Mediator complex subunit 14 family.</text>
</comment>
<keyword evidence="13" id="KW-1185">Reference proteome</keyword>
<comment type="function">
    <text evidence="9">Component of the Mediator complex, a coactivator involved in the regulated transcription of nearly all RNA polymerase II-dependent genes. Mediator functions as a bridge to convey information from gene-specific regulatory proteins to the basal RNA polymerase II transcription machinery. Mediator is recruited to promoters by direct interactions with regulatory proteins and serves as a scaffold for the assembly of a functional preinitiation complex with RNA polymerase II and the general transcription factors.</text>
</comment>
<dbReference type="Proteomes" id="UP000271241">
    <property type="component" value="Unassembled WGS sequence"/>
</dbReference>
<evidence type="ECO:0000313" key="12">
    <source>
        <dbReference type="EMBL" id="RKP08996.1"/>
    </source>
</evidence>
<dbReference type="OrthoDB" id="205099at2759"/>
<reference evidence="13" key="1">
    <citation type="journal article" date="2018" name="Nat. Microbiol.">
        <title>Leveraging single-cell genomics to expand the fungal tree of life.</title>
        <authorList>
            <person name="Ahrendt S.R."/>
            <person name="Quandt C.A."/>
            <person name="Ciobanu D."/>
            <person name="Clum A."/>
            <person name="Salamov A."/>
            <person name="Andreopoulos B."/>
            <person name="Cheng J.F."/>
            <person name="Woyke T."/>
            <person name="Pelin A."/>
            <person name="Henrissat B."/>
            <person name="Reynolds N.K."/>
            <person name="Benny G.L."/>
            <person name="Smith M.E."/>
            <person name="James T.Y."/>
            <person name="Grigoriev I.V."/>
        </authorList>
    </citation>
    <scope>NUCLEOTIDE SEQUENCE [LARGE SCALE GENOMIC DNA]</scope>
    <source>
        <strain evidence="13">RSA 1356</strain>
    </source>
</reference>
<dbReference type="PANTHER" id="PTHR12809:SF2">
    <property type="entry name" value="MEDIATOR OF RNA POLYMERASE II TRANSCRIPTION SUBUNIT 14"/>
    <property type="match status" value="1"/>
</dbReference>
<evidence type="ECO:0000259" key="11">
    <source>
        <dbReference type="Pfam" id="PF08638"/>
    </source>
</evidence>
<evidence type="ECO:0000256" key="6">
    <source>
        <dbReference type="ARBA" id="ARBA00023163"/>
    </source>
</evidence>
<keyword evidence="4 9" id="KW-0805">Transcription regulation</keyword>
<feature type="region of interest" description="Disordered" evidence="10">
    <location>
        <begin position="1"/>
        <end position="41"/>
    </location>
</feature>
<dbReference type="EMBL" id="KZ992551">
    <property type="protein sequence ID" value="RKP08996.1"/>
    <property type="molecule type" value="Genomic_DNA"/>
</dbReference>
<name>A0A4P9XSB4_9FUNG</name>
<evidence type="ECO:0000256" key="5">
    <source>
        <dbReference type="ARBA" id="ARBA00023159"/>
    </source>
</evidence>
<evidence type="ECO:0000256" key="10">
    <source>
        <dbReference type="SAM" id="MobiDB-lite"/>
    </source>
</evidence>
<evidence type="ECO:0000256" key="9">
    <source>
        <dbReference type="RuleBase" id="RU365082"/>
    </source>
</evidence>
<organism evidence="12 13">
    <name type="scientific">Thamnocephalis sphaerospora</name>
    <dbReference type="NCBI Taxonomy" id="78915"/>
    <lineage>
        <taxon>Eukaryota</taxon>
        <taxon>Fungi</taxon>
        <taxon>Fungi incertae sedis</taxon>
        <taxon>Zoopagomycota</taxon>
        <taxon>Zoopagomycotina</taxon>
        <taxon>Zoopagomycetes</taxon>
        <taxon>Zoopagales</taxon>
        <taxon>Sigmoideomycetaceae</taxon>
        <taxon>Thamnocephalis</taxon>
    </lineage>
</organism>
<evidence type="ECO:0000256" key="7">
    <source>
        <dbReference type="ARBA" id="ARBA00023242"/>
    </source>
</evidence>
<sequence length="1083" mass="119118">MTSSAQSINGLTGTSDESVRQSGTRPDVAGMGASPISDDEGGAIALKQQQQQRAACAALSPAVARGDDRHAAARSAGAPPLVLQRSTEGMVPLRLLVERLAFKAYADLQNLVEIMPGMSDSERKRHMLDHVVQTRQAFVRLLVLVQWARNADEIQRCQDVLGHLRRLSEQFGGAVHTLWTLHQTFSRAKMRNYDLATAVDVLGSGCYKRLPTVMESTMIPPKPLNSEETARATERLDDLMRVRLFCDERPPPAMRSYTIQRGVVRFCVEGQFEVTLTLDGADTSRPWRVLDARCLAKADPSCCREVGMSLASYQQSHLVAYAQQQLLPRPQATPATAEQERQPPLQRLYDFLRKQSRRCTAVYLSRTRWEDHLVCTIDPSHTSLRLTYWCRKTAASRHYTQPSISSIPVSRVTSESKPNHVDIVLEAGDAEGSKDASRRGRALIDDAPRSARLAIRCTATEAAPEKLVIDPAAVNVERVLLAVVYKHACSMAASLRQRILQTADQPNAFTAAEIGELDENAESAEQTPTVSFRVQYQSNRALRVGVEIRTGRVLLKHMGDVGHVIFGKLREIENSVNRDPSSISDLLLKFRREASLMLVDLETMARRLRLIPMRQLFLHPQDWHRFGNGLSCIVFFRFPKLPSAFIVAGVKRGALRLWLITIGPEDEHCVRALTHITPLFVDKLVRAEDADAAKDAKGTADVTMDTVEKHTEPESRNTEQIISYATFSTVVSSCRARIRYLLIEHQLRQASIRYRWATTRAQSVPATATAGDSTSWLRILPCNIAVAGAASRAADLFSEIQAHVSSESGKNKVEFVCLFAAGKPPAVDRMAVKLESLRWQRAYGVCIEQFNFAKLVLRIGEAGTFCIDWQDDGTSGAYQLTDLQQDSKAFGARKHTHTRMVSLLQTHLQQHGNLRSVAEMASRMASVLVALRDAERAQQLGTGQAATASLLQVHVRSPSVVRVVIPLPSDAKYGVDACLEADGTLRLLDAHAELATLSASKRPPASSSAPVTPAVPDAHQGWTAVPVLSPKGFVAFADTIAAELAALSGELVPFWGGVECRGALAPAFLRLLTIHLLPSTGSI</sequence>
<keyword evidence="6 9" id="KW-0804">Transcription</keyword>
<dbReference type="STRING" id="78915.A0A4P9XSB4"/>
<dbReference type="PANTHER" id="PTHR12809">
    <property type="entry name" value="MEDIATOR COMPLEX SUBUNIT"/>
    <property type="match status" value="1"/>
</dbReference>
<dbReference type="Pfam" id="PF08638">
    <property type="entry name" value="Med14"/>
    <property type="match status" value="1"/>
</dbReference>
<dbReference type="GO" id="GO:0070847">
    <property type="term" value="C:core mediator complex"/>
    <property type="evidence" value="ECO:0007669"/>
    <property type="project" value="TreeGrafter"/>
</dbReference>
<evidence type="ECO:0000256" key="4">
    <source>
        <dbReference type="ARBA" id="ARBA00023015"/>
    </source>
</evidence>
<evidence type="ECO:0000256" key="1">
    <source>
        <dbReference type="ARBA" id="ARBA00004123"/>
    </source>
</evidence>
<keyword evidence="7 9" id="KW-0539">Nucleus</keyword>
<dbReference type="GO" id="GO:0003712">
    <property type="term" value="F:transcription coregulator activity"/>
    <property type="evidence" value="ECO:0007669"/>
    <property type="project" value="UniProtKB-UniRule"/>
</dbReference>
<dbReference type="InterPro" id="IPR055122">
    <property type="entry name" value="Med14_N"/>
</dbReference>
<evidence type="ECO:0000256" key="3">
    <source>
        <dbReference type="ARBA" id="ARBA00019619"/>
    </source>
</evidence>
<feature type="compositionally biased region" description="Polar residues" evidence="10">
    <location>
        <begin position="1"/>
        <end position="24"/>
    </location>
</feature>
<proteinExistence type="inferred from homology"/>
<comment type="subcellular location">
    <subcellularLocation>
        <location evidence="1 9">Nucleus</location>
    </subcellularLocation>
</comment>
<feature type="domain" description="Mediator complex subunit MED14 N-terminal" evidence="11">
    <location>
        <begin position="90"/>
        <end position="279"/>
    </location>
</feature>
<evidence type="ECO:0000256" key="2">
    <source>
        <dbReference type="ARBA" id="ARBA00007813"/>
    </source>
</evidence>
<dbReference type="AlphaFoldDB" id="A0A4P9XSB4"/>
<gene>
    <name evidence="12" type="ORF">THASP1DRAFT_29205</name>
</gene>
<dbReference type="GO" id="GO:0016592">
    <property type="term" value="C:mediator complex"/>
    <property type="evidence" value="ECO:0007669"/>
    <property type="project" value="UniProtKB-UniRule"/>
</dbReference>
<comment type="subunit">
    <text evidence="9">Component of the Mediator complex.</text>
</comment>